<keyword evidence="13" id="KW-0812">Transmembrane</keyword>
<dbReference type="GO" id="GO:0005507">
    <property type="term" value="F:copper ion binding"/>
    <property type="evidence" value="ECO:0007669"/>
    <property type="project" value="InterPro"/>
</dbReference>
<dbReference type="InterPro" id="IPR001505">
    <property type="entry name" value="Copper_CuA"/>
</dbReference>
<dbReference type="GO" id="GO:0042773">
    <property type="term" value="P:ATP synthesis coupled electron transport"/>
    <property type="evidence" value="ECO:0007669"/>
    <property type="project" value="TreeGrafter"/>
</dbReference>
<evidence type="ECO:0000259" key="14">
    <source>
        <dbReference type="PROSITE" id="PS50857"/>
    </source>
</evidence>
<keyword evidence="7" id="KW-0249">Electron transport</keyword>
<dbReference type="GO" id="GO:0016020">
    <property type="term" value="C:membrane"/>
    <property type="evidence" value="ECO:0007669"/>
    <property type="project" value="UniProtKB-SubCell"/>
</dbReference>
<dbReference type="InterPro" id="IPR008972">
    <property type="entry name" value="Cupredoxin"/>
</dbReference>
<feature type="transmembrane region" description="Helical" evidence="13">
    <location>
        <begin position="56"/>
        <end position="79"/>
    </location>
</feature>
<dbReference type="PROSITE" id="PS50857">
    <property type="entry name" value="COX2_CUA"/>
    <property type="match status" value="1"/>
</dbReference>
<feature type="domain" description="Cytochrome c" evidence="15">
    <location>
        <begin position="222"/>
        <end position="313"/>
    </location>
</feature>
<comment type="catalytic activity">
    <reaction evidence="11">
        <text>4 Fe(II)-[cytochrome c] + O2 + 8 H(+)(in) = 4 Fe(III)-[cytochrome c] + 2 H2O + 4 H(+)(out)</text>
        <dbReference type="Rhea" id="RHEA:11436"/>
        <dbReference type="Rhea" id="RHEA-COMP:10350"/>
        <dbReference type="Rhea" id="RHEA-COMP:14399"/>
        <dbReference type="ChEBI" id="CHEBI:15377"/>
        <dbReference type="ChEBI" id="CHEBI:15378"/>
        <dbReference type="ChEBI" id="CHEBI:15379"/>
        <dbReference type="ChEBI" id="CHEBI:29033"/>
        <dbReference type="ChEBI" id="CHEBI:29034"/>
        <dbReference type="EC" id="7.1.1.9"/>
    </reaction>
</comment>
<keyword evidence="17" id="KW-1185">Reference proteome</keyword>
<dbReference type="PANTHER" id="PTHR22888:SF9">
    <property type="entry name" value="CYTOCHROME C OXIDASE SUBUNIT 2"/>
    <property type="match status" value="1"/>
</dbReference>
<keyword evidence="9" id="KW-0186">Copper</keyword>
<dbReference type="SUPFAM" id="SSF46626">
    <property type="entry name" value="Cytochrome c"/>
    <property type="match status" value="1"/>
</dbReference>
<evidence type="ECO:0000256" key="13">
    <source>
        <dbReference type="SAM" id="Phobius"/>
    </source>
</evidence>
<dbReference type="RefSeq" id="WP_161026823.1">
    <property type="nucleotide sequence ID" value="NZ_WWCJ01000012.1"/>
</dbReference>
<accession>A0A6N9HLM0</accession>
<feature type="domain" description="Cytochrome oxidase subunit II copper A binding" evidence="14">
    <location>
        <begin position="91"/>
        <end position="207"/>
    </location>
</feature>
<dbReference type="PANTHER" id="PTHR22888">
    <property type="entry name" value="CYTOCHROME C OXIDASE, SUBUNIT II"/>
    <property type="match status" value="1"/>
</dbReference>
<dbReference type="InterPro" id="IPR045187">
    <property type="entry name" value="CcO_II"/>
</dbReference>
<keyword evidence="10 13" id="KW-0472">Membrane</keyword>
<keyword evidence="5 12" id="KW-0349">Heme</keyword>
<evidence type="ECO:0000256" key="4">
    <source>
        <dbReference type="ARBA" id="ARBA00022448"/>
    </source>
</evidence>
<name>A0A6N9HLM0_9BURK</name>
<dbReference type="InterPro" id="IPR009056">
    <property type="entry name" value="Cyt_c-like_dom"/>
</dbReference>
<dbReference type="Proteomes" id="UP000448575">
    <property type="component" value="Unassembled WGS sequence"/>
</dbReference>
<dbReference type="GO" id="GO:0004129">
    <property type="term" value="F:cytochrome-c oxidase activity"/>
    <property type="evidence" value="ECO:0007669"/>
    <property type="project" value="UniProtKB-EC"/>
</dbReference>
<evidence type="ECO:0000256" key="3">
    <source>
        <dbReference type="ARBA" id="ARBA00007866"/>
    </source>
</evidence>
<evidence type="ECO:0000259" key="15">
    <source>
        <dbReference type="PROSITE" id="PS51007"/>
    </source>
</evidence>
<comment type="similarity">
    <text evidence="3">Belongs to the cytochrome c oxidase subunit 2 family.</text>
</comment>
<keyword evidence="6 12" id="KW-0479">Metal-binding</keyword>
<comment type="subcellular location">
    <subcellularLocation>
        <location evidence="1">Membrane</location>
    </subcellularLocation>
    <subcellularLocation>
        <location evidence="2">Periplasm</location>
    </subcellularLocation>
</comment>
<dbReference type="EMBL" id="WWCJ01000012">
    <property type="protein sequence ID" value="MYN03852.1"/>
    <property type="molecule type" value="Genomic_DNA"/>
</dbReference>
<keyword evidence="13" id="KW-1133">Transmembrane helix</keyword>
<evidence type="ECO:0000256" key="1">
    <source>
        <dbReference type="ARBA" id="ARBA00004370"/>
    </source>
</evidence>
<dbReference type="AlphaFoldDB" id="A0A6N9HLM0"/>
<evidence type="ECO:0000256" key="10">
    <source>
        <dbReference type="ARBA" id="ARBA00023136"/>
    </source>
</evidence>
<feature type="transmembrane region" description="Helical" evidence="13">
    <location>
        <begin position="22"/>
        <end position="44"/>
    </location>
</feature>
<evidence type="ECO:0000256" key="9">
    <source>
        <dbReference type="ARBA" id="ARBA00023008"/>
    </source>
</evidence>
<dbReference type="Pfam" id="PF00034">
    <property type="entry name" value="Cytochrom_C"/>
    <property type="match status" value="1"/>
</dbReference>
<dbReference type="SUPFAM" id="SSF49503">
    <property type="entry name" value="Cupredoxins"/>
    <property type="match status" value="1"/>
</dbReference>
<proteinExistence type="inferred from homology"/>
<evidence type="ECO:0000256" key="12">
    <source>
        <dbReference type="PROSITE-ProRule" id="PRU00433"/>
    </source>
</evidence>
<sequence length="313" mass="33134">MTPALQSILSPAGPDAVVLARLAWLLFGAGALIFLLVAVLAVAAVRGRRGKSWSRWLVVGGGLVVPIPLLAALMAWSGWQASHLAWPFSGAARIHVSVTAHMWWWEVRYRDTRSGRQAVLANEIRLPAGERVYLALASADVLHAFWVPALGGKVDMVPGRLHGLTLQADTPGHYRAPCAEYCGTQHTGMALDVLVQPPAAFDAWLAQQASPATPAPQAVVSATVARGRQVFLAARCNACHAVRGVAEGATLGPDLTHLASRRSLAAGTLPMTRAALLGWIANPQAAKPGARMPPSSLPPEDLQALAAWLESLR</sequence>
<dbReference type="GO" id="GO:0042597">
    <property type="term" value="C:periplasmic space"/>
    <property type="evidence" value="ECO:0007669"/>
    <property type="project" value="UniProtKB-SubCell"/>
</dbReference>
<reference evidence="16 17" key="1">
    <citation type="submission" date="2019-12" db="EMBL/GenBank/DDBJ databases">
        <title>Novel species isolated from a subtropical stream in China.</title>
        <authorList>
            <person name="Lu H."/>
        </authorList>
    </citation>
    <scope>NUCLEOTIDE SEQUENCE [LARGE SCALE GENOMIC DNA]</scope>
    <source>
        <strain evidence="16 17">DS3</strain>
    </source>
</reference>
<gene>
    <name evidence="16" type="ORF">GTP41_17300</name>
</gene>
<dbReference type="PROSITE" id="PS51007">
    <property type="entry name" value="CYTC"/>
    <property type="match status" value="1"/>
</dbReference>
<evidence type="ECO:0000256" key="7">
    <source>
        <dbReference type="ARBA" id="ARBA00022982"/>
    </source>
</evidence>
<evidence type="ECO:0000256" key="8">
    <source>
        <dbReference type="ARBA" id="ARBA00023004"/>
    </source>
</evidence>
<keyword evidence="4" id="KW-0813">Transport</keyword>
<dbReference type="InterPro" id="IPR036909">
    <property type="entry name" value="Cyt_c-like_dom_sf"/>
</dbReference>
<dbReference type="GO" id="GO:0020037">
    <property type="term" value="F:heme binding"/>
    <property type="evidence" value="ECO:0007669"/>
    <property type="project" value="InterPro"/>
</dbReference>
<evidence type="ECO:0000256" key="6">
    <source>
        <dbReference type="ARBA" id="ARBA00022723"/>
    </source>
</evidence>
<dbReference type="InterPro" id="IPR002429">
    <property type="entry name" value="CcO_II-like_C"/>
</dbReference>
<protein>
    <submittedName>
        <fullName evidence="16">C-type cytochrome</fullName>
    </submittedName>
</protein>
<dbReference type="Gene3D" id="2.60.40.420">
    <property type="entry name" value="Cupredoxins - blue copper proteins"/>
    <property type="match status" value="1"/>
</dbReference>
<comment type="caution">
    <text evidence="16">The sequence shown here is derived from an EMBL/GenBank/DDBJ whole genome shotgun (WGS) entry which is preliminary data.</text>
</comment>
<evidence type="ECO:0000313" key="17">
    <source>
        <dbReference type="Proteomes" id="UP000448575"/>
    </source>
</evidence>
<evidence type="ECO:0000256" key="5">
    <source>
        <dbReference type="ARBA" id="ARBA00022617"/>
    </source>
</evidence>
<evidence type="ECO:0000313" key="16">
    <source>
        <dbReference type="EMBL" id="MYN03852.1"/>
    </source>
</evidence>
<evidence type="ECO:0000256" key="11">
    <source>
        <dbReference type="ARBA" id="ARBA00047816"/>
    </source>
</evidence>
<keyword evidence="8 12" id="KW-0408">Iron</keyword>
<organism evidence="16 17">
    <name type="scientific">Pseudoduganella guangdongensis</name>
    <dbReference type="NCBI Taxonomy" id="2692179"/>
    <lineage>
        <taxon>Bacteria</taxon>
        <taxon>Pseudomonadati</taxon>
        <taxon>Pseudomonadota</taxon>
        <taxon>Betaproteobacteria</taxon>
        <taxon>Burkholderiales</taxon>
        <taxon>Oxalobacteraceae</taxon>
        <taxon>Telluria group</taxon>
        <taxon>Pseudoduganella</taxon>
    </lineage>
</organism>
<dbReference type="Pfam" id="PF00116">
    <property type="entry name" value="COX2"/>
    <property type="match status" value="1"/>
</dbReference>
<evidence type="ECO:0000256" key="2">
    <source>
        <dbReference type="ARBA" id="ARBA00004418"/>
    </source>
</evidence>
<dbReference type="PROSITE" id="PS00078">
    <property type="entry name" value="COX2"/>
    <property type="match status" value="1"/>
</dbReference>